<dbReference type="AlphaFoldDB" id="A0A9P3PI63"/>
<feature type="compositionally biased region" description="Polar residues" evidence="2">
    <location>
        <begin position="152"/>
        <end position="161"/>
    </location>
</feature>
<accession>A0A9P3PI63</accession>
<dbReference type="Proteomes" id="UP001063166">
    <property type="component" value="Unassembled WGS sequence"/>
</dbReference>
<dbReference type="OrthoDB" id="2367685at2759"/>
<evidence type="ECO:0000256" key="1">
    <source>
        <dbReference type="SAM" id="Coils"/>
    </source>
</evidence>
<evidence type="ECO:0000256" key="2">
    <source>
        <dbReference type="SAM" id="MobiDB-lite"/>
    </source>
</evidence>
<organism evidence="3 4">
    <name type="scientific">Lyophyllum shimeji</name>
    <name type="common">Hon-shimeji</name>
    <name type="synonym">Tricholoma shimeji</name>
    <dbReference type="NCBI Taxonomy" id="47721"/>
    <lineage>
        <taxon>Eukaryota</taxon>
        <taxon>Fungi</taxon>
        <taxon>Dikarya</taxon>
        <taxon>Basidiomycota</taxon>
        <taxon>Agaricomycotina</taxon>
        <taxon>Agaricomycetes</taxon>
        <taxon>Agaricomycetidae</taxon>
        <taxon>Agaricales</taxon>
        <taxon>Tricholomatineae</taxon>
        <taxon>Lyophyllaceae</taxon>
        <taxon>Lyophyllum</taxon>
    </lineage>
</organism>
<feature type="coiled-coil region" evidence="1">
    <location>
        <begin position="433"/>
        <end position="490"/>
    </location>
</feature>
<feature type="region of interest" description="Disordered" evidence="2">
    <location>
        <begin position="108"/>
        <end position="274"/>
    </location>
</feature>
<feature type="compositionally biased region" description="Polar residues" evidence="2">
    <location>
        <begin position="82"/>
        <end position="96"/>
    </location>
</feature>
<keyword evidence="1" id="KW-0175">Coiled coil</keyword>
<reference evidence="3" key="1">
    <citation type="submission" date="2022-07" db="EMBL/GenBank/DDBJ databases">
        <title>The genome of Lyophyllum shimeji provides insight into the initial evolution of ectomycorrhizal fungal genome.</title>
        <authorList>
            <person name="Kobayashi Y."/>
            <person name="Shibata T."/>
            <person name="Hirakawa H."/>
            <person name="Shigenobu S."/>
            <person name="Nishiyama T."/>
            <person name="Yamada A."/>
            <person name="Hasebe M."/>
            <person name="Kawaguchi M."/>
        </authorList>
    </citation>
    <scope>NUCLEOTIDE SEQUENCE</scope>
    <source>
        <strain evidence="3">AT787</strain>
    </source>
</reference>
<feature type="compositionally biased region" description="Polar residues" evidence="2">
    <location>
        <begin position="185"/>
        <end position="197"/>
    </location>
</feature>
<gene>
    <name evidence="3" type="ORF">LshimejAT787_0308880</name>
</gene>
<feature type="compositionally biased region" description="Polar residues" evidence="2">
    <location>
        <begin position="251"/>
        <end position="269"/>
    </location>
</feature>
<feature type="region of interest" description="Disordered" evidence="2">
    <location>
        <begin position="62"/>
        <end position="96"/>
    </location>
</feature>
<dbReference type="EMBL" id="BRPK01000003">
    <property type="protein sequence ID" value="GLB36600.1"/>
    <property type="molecule type" value="Genomic_DNA"/>
</dbReference>
<feature type="compositionally biased region" description="Low complexity" evidence="2">
    <location>
        <begin position="111"/>
        <end position="124"/>
    </location>
</feature>
<protein>
    <submittedName>
        <fullName evidence="3">Uncharacterized protein</fullName>
    </submittedName>
</protein>
<feature type="compositionally biased region" description="Polar residues" evidence="2">
    <location>
        <begin position="205"/>
        <end position="218"/>
    </location>
</feature>
<evidence type="ECO:0000313" key="4">
    <source>
        <dbReference type="Proteomes" id="UP001063166"/>
    </source>
</evidence>
<dbReference type="PRINTS" id="PR01217">
    <property type="entry name" value="PRICHEXTENSN"/>
</dbReference>
<evidence type="ECO:0000313" key="3">
    <source>
        <dbReference type="EMBL" id="GLB36600.1"/>
    </source>
</evidence>
<keyword evidence="4" id="KW-1185">Reference proteome</keyword>
<proteinExistence type="predicted"/>
<comment type="caution">
    <text evidence="3">The sequence shown here is derived from an EMBL/GenBank/DDBJ whole genome shotgun (WGS) entry which is preliminary data.</text>
</comment>
<sequence length="578" mass="60397">MAGTKPMQFRQLRLAIGISILIIDLYQQGGLNITMHPGTPGTTSAQTSDHLSPLPTPNVISEIDQSNGPAFPVAETPRYTLDPSSPRSSTVQPKGSKLSFAQQLYASASKPSQTYTPPSITIPTIPTPPVSPRPNSIQRTTPYLPSPPSSSGNIYASSGHSASEFHHQVVSSQRPQAGAYGPDPSLNSHPSHHTSSAHYAPHRAQSYQPPQASHQQISAPHRASSYPASMMSTPKPTPNLTTTLRPPPNASLGQSQNKPDTTPSLQTIATPPPHLQPYYATNTNVTIAAPMPSYPSPPNSASPATLLNASGHSFQQPVPFTPTSPPQFVQQNNTMLTQPSAAAPAPVAPPQLVQQNYTIQTQASTATTVAPQYQQQPQTASHLGQAVGAFAMGMAGGAVSAAFGTQHGTEQQASEQQYQVAWTAHAQQMSAMAAQEAAQAQQTQALLQAYQQQQQQQLQLQLQQQQALQQQQLQQQFQQMQAALGQQSAQTQQTAPQGTPLGVLMHGLGHALSNLGDSGNGADTGAAASDAGGGVLSFLSATSSDNGGGSAMSFLSAATSDDGGGVMSFLSGLASSDQ</sequence>
<name>A0A9P3PI63_LYOSH</name>